<dbReference type="PROSITE" id="PS51197">
    <property type="entry name" value="HTH_RRF2_2"/>
    <property type="match status" value="1"/>
</dbReference>
<protein>
    <submittedName>
        <fullName evidence="1">Rrf2 family transcriptional regulator</fullName>
    </submittedName>
</protein>
<proteinExistence type="predicted"/>
<keyword evidence="2" id="KW-1185">Reference proteome</keyword>
<name>A0ABT8VMZ5_9FLAO</name>
<dbReference type="InterPro" id="IPR036390">
    <property type="entry name" value="WH_DNA-bd_sf"/>
</dbReference>
<dbReference type="SUPFAM" id="SSF46785">
    <property type="entry name" value="Winged helix' DNA-binding domain"/>
    <property type="match status" value="1"/>
</dbReference>
<dbReference type="Pfam" id="PF02082">
    <property type="entry name" value="Rrf2"/>
    <property type="match status" value="1"/>
</dbReference>
<dbReference type="PANTHER" id="PTHR33221">
    <property type="entry name" value="WINGED HELIX-TURN-HELIX TRANSCRIPTIONAL REGULATOR, RRF2 FAMILY"/>
    <property type="match status" value="1"/>
</dbReference>
<comment type="caution">
    <text evidence="1">The sequence shown here is derived from an EMBL/GenBank/DDBJ whole genome shotgun (WGS) entry which is preliminary data.</text>
</comment>
<sequence>MLSKACKYAIRAVLYLAINSSKTKKIGIKKIAEELETPQPFLAKLLQQLSTHKLVSSTKGPGGGFFLTEKDLEITLWDIVLSIDGTEKFNQCFLGLSVCSDEHPCPAHHMVKPFRNAVLSDFKHKNILKLREEIKADGTCLSLKILED</sequence>
<accession>A0ABT8VMZ5</accession>
<dbReference type="NCBIfam" id="TIGR00738">
    <property type="entry name" value="rrf2_super"/>
    <property type="match status" value="1"/>
</dbReference>
<dbReference type="RefSeq" id="WP_302882605.1">
    <property type="nucleotide sequence ID" value="NZ_JAUMIT010000001.1"/>
</dbReference>
<dbReference type="PANTHER" id="PTHR33221:SF15">
    <property type="entry name" value="HTH-TYPE TRANSCRIPTIONAL REGULATOR YWGB-RELATED"/>
    <property type="match status" value="1"/>
</dbReference>
<dbReference type="Gene3D" id="1.10.10.10">
    <property type="entry name" value="Winged helix-like DNA-binding domain superfamily/Winged helix DNA-binding domain"/>
    <property type="match status" value="1"/>
</dbReference>
<dbReference type="InterPro" id="IPR000944">
    <property type="entry name" value="Tscrpt_reg_Rrf2"/>
</dbReference>
<reference evidence="1" key="1">
    <citation type="submission" date="2023-07" db="EMBL/GenBank/DDBJ databases">
        <title>Wenyingzhuangia sp. chi5 genome sequencing and assembly.</title>
        <authorList>
            <person name="Park S."/>
        </authorList>
    </citation>
    <scope>NUCLEOTIDE SEQUENCE</scope>
    <source>
        <strain evidence="1">Chi5</strain>
    </source>
</reference>
<evidence type="ECO:0000313" key="2">
    <source>
        <dbReference type="Proteomes" id="UP001168642"/>
    </source>
</evidence>
<evidence type="ECO:0000313" key="1">
    <source>
        <dbReference type="EMBL" id="MDO3693333.1"/>
    </source>
</evidence>
<organism evidence="1 2">
    <name type="scientific">Wenyingzhuangia gilva</name>
    <dbReference type="NCBI Taxonomy" id="3057677"/>
    <lineage>
        <taxon>Bacteria</taxon>
        <taxon>Pseudomonadati</taxon>
        <taxon>Bacteroidota</taxon>
        <taxon>Flavobacteriia</taxon>
        <taxon>Flavobacteriales</taxon>
        <taxon>Flavobacteriaceae</taxon>
        <taxon>Wenyingzhuangia</taxon>
    </lineage>
</organism>
<dbReference type="InterPro" id="IPR036388">
    <property type="entry name" value="WH-like_DNA-bd_sf"/>
</dbReference>
<gene>
    <name evidence="1" type="ORF">QVZ41_00530</name>
</gene>
<dbReference type="Proteomes" id="UP001168642">
    <property type="component" value="Unassembled WGS sequence"/>
</dbReference>
<dbReference type="EMBL" id="JAUMIT010000001">
    <property type="protein sequence ID" value="MDO3693333.1"/>
    <property type="molecule type" value="Genomic_DNA"/>
</dbReference>